<evidence type="ECO:0000256" key="1">
    <source>
        <dbReference type="SAM" id="Phobius"/>
    </source>
</evidence>
<name>A0A544SQ23_9BACI</name>
<dbReference type="Proteomes" id="UP000317316">
    <property type="component" value="Unassembled WGS sequence"/>
</dbReference>
<reference evidence="2 3" key="1">
    <citation type="submission" date="2019-05" db="EMBL/GenBank/DDBJ databases">
        <title>Psychrobacillus vulpis sp. nov., a new species isolated from feces of a red fox that inhabits in The Tablas de Daimiel Natural Park, Albacete, Spain.</title>
        <authorList>
            <person name="Rodriguez M."/>
            <person name="Reina J.C."/>
            <person name="Bejar V."/>
            <person name="Llamas I."/>
        </authorList>
    </citation>
    <scope>NUCLEOTIDE SEQUENCE [LARGE SCALE GENOMIC DNA]</scope>
    <source>
        <strain evidence="2 3">NEAU-3TGS17</strain>
    </source>
</reference>
<gene>
    <name evidence="2" type="ORF">FG382_22500</name>
</gene>
<comment type="caution">
    <text evidence="2">The sequence shown here is derived from an EMBL/GenBank/DDBJ whole genome shotgun (WGS) entry which is preliminary data.</text>
</comment>
<accession>A0A544SQ23</accession>
<dbReference type="OrthoDB" id="2967247at2"/>
<keyword evidence="1" id="KW-0812">Transmembrane</keyword>
<dbReference type="EMBL" id="VDGH01000026">
    <property type="protein sequence ID" value="TQR07306.1"/>
    <property type="molecule type" value="Genomic_DNA"/>
</dbReference>
<feature type="transmembrane region" description="Helical" evidence="1">
    <location>
        <begin position="5"/>
        <end position="24"/>
    </location>
</feature>
<sequence length="209" mass="23866">MKKNILYFLILIVIALTIVIFMNFNNLKGEETVENSRNNSVEANTLKGSYMKLIDKNGQLMKSYSEEEIKNQLIETKLYKSAEDENGLIINPPEEFKAEVKELSKSNEYKLYVFHSFSFSSNIPVGKNNIFFRKPHSIIIEPIEKFESMSIILQNSAGSKVGIIEIGNYIGGLNIPLDDFQLDDSYTIQLINNKQEIPIYLHGGVIIYD</sequence>
<evidence type="ECO:0000313" key="3">
    <source>
        <dbReference type="Proteomes" id="UP000317316"/>
    </source>
</evidence>
<protein>
    <submittedName>
        <fullName evidence="2">Uncharacterized protein</fullName>
    </submittedName>
</protein>
<keyword evidence="1" id="KW-0472">Membrane</keyword>
<evidence type="ECO:0000313" key="2">
    <source>
        <dbReference type="EMBL" id="TQR07306.1"/>
    </source>
</evidence>
<dbReference type="RefSeq" id="WP_142541078.1">
    <property type="nucleotide sequence ID" value="NZ_BMIE01000020.1"/>
</dbReference>
<keyword evidence="1" id="KW-1133">Transmembrane helix</keyword>
<organism evidence="2 3">
    <name type="scientific">Psychrobacillus lasiicapitis</name>
    <dbReference type="NCBI Taxonomy" id="1636719"/>
    <lineage>
        <taxon>Bacteria</taxon>
        <taxon>Bacillati</taxon>
        <taxon>Bacillota</taxon>
        <taxon>Bacilli</taxon>
        <taxon>Bacillales</taxon>
        <taxon>Bacillaceae</taxon>
        <taxon>Psychrobacillus</taxon>
    </lineage>
</organism>
<proteinExistence type="predicted"/>
<keyword evidence="3" id="KW-1185">Reference proteome</keyword>
<dbReference type="AlphaFoldDB" id="A0A544SQ23"/>